<dbReference type="EMBL" id="JACSPR010000003">
    <property type="protein sequence ID" value="MBD8029822.1"/>
    <property type="molecule type" value="Genomic_DNA"/>
</dbReference>
<dbReference type="FunFam" id="3.30.70.100:FF:000001">
    <property type="entry name" value="ATPase copper transporting beta"/>
    <property type="match status" value="1"/>
</dbReference>
<gene>
    <name evidence="3" type="ORF">H9627_05695</name>
</gene>
<dbReference type="CDD" id="cd00371">
    <property type="entry name" value="HMA"/>
    <property type="match status" value="1"/>
</dbReference>
<dbReference type="AlphaFoldDB" id="A0A8I0LAK0"/>
<dbReference type="Pfam" id="PF00403">
    <property type="entry name" value="HMA"/>
    <property type="match status" value="1"/>
</dbReference>
<name>A0A8I0LAK0_9CORY</name>
<evidence type="ECO:0000313" key="4">
    <source>
        <dbReference type="Proteomes" id="UP000650224"/>
    </source>
</evidence>
<dbReference type="PROSITE" id="PS01047">
    <property type="entry name" value="HMA_1"/>
    <property type="match status" value="1"/>
</dbReference>
<keyword evidence="1" id="KW-0479">Metal-binding</keyword>
<sequence>MTTPTAPTALKNTTLRSDEFTCPSCVAKIENKLNSLDGVESAEVKFSSGRILVSHDPQKATVRDLVKAVADVGYTAKPSAI</sequence>
<organism evidence="3 4">
    <name type="scientific">Corynebacterium gallinarum</name>
    <dbReference type="NCBI Taxonomy" id="2762214"/>
    <lineage>
        <taxon>Bacteria</taxon>
        <taxon>Bacillati</taxon>
        <taxon>Actinomycetota</taxon>
        <taxon>Actinomycetes</taxon>
        <taxon>Mycobacteriales</taxon>
        <taxon>Corynebacteriaceae</taxon>
        <taxon>Corynebacterium</taxon>
    </lineage>
</organism>
<dbReference type="Gene3D" id="3.30.70.100">
    <property type="match status" value="1"/>
</dbReference>
<dbReference type="Proteomes" id="UP000650224">
    <property type="component" value="Unassembled WGS sequence"/>
</dbReference>
<evidence type="ECO:0000313" key="3">
    <source>
        <dbReference type="EMBL" id="MBD8029822.1"/>
    </source>
</evidence>
<dbReference type="InterPro" id="IPR006121">
    <property type="entry name" value="HMA_dom"/>
</dbReference>
<dbReference type="PRINTS" id="PR00946">
    <property type="entry name" value="HGSCAVENGER"/>
</dbReference>
<accession>A0A8I0LAK0</accession>
<feature type="domain" description="HMA" evidence="2">
    <location>
        <begin position="11"/>
        <end position="77"/>
    </location>
</feature>
<protein>
    <submittedName>
        <fullName evidence="3">Heavy-metal-associated domain-containing protein</fullName>
    </submittedName>
</protein>
<dbReference type="GO" id="GO:0046872">
    <property type="term" value="F:metal ion binding"/>
    <property type="evidence" value="ECO:0007669"/>
    <property type="project" value="UniProtKB-KW"/>
</dbReference>
<evidence type="ECO:0000259" key="2">
    <source>
        <dbReference type="PROSITE" id="PS50846"/>
    </source>
</evidence>
<comment type="caution">
    <text evidence="3">The sequence shown here is derived from an EMBL/GenBank/DDBJ whole genome shotgun (WGS) entry which is preliminary data.</text>
</comment>
<dbReference type="RefSeq" id="WP_191733049.1">
    <property type="nucleotide sequence ID" value="NZ_JACSPR010000003.1"/>
</dbReference>
<reference evidence="3 4" key="1">
    <citation type="submission" date="2020-08" db="EMBL/GenBank/DDBJ databases">
        <title>A Genomic Blueprint of the Chicken Gut Microbiome.</title>
        <authorList>
            <person name="Gilroy R."/>
            <person name="Ravi A."/>
            <person name="Getino M."/>
            <person name="Pursley I."/>
            <person name="Horton D.L."/>
            <person name="Alikhan N.-F."/>
            <person name="Baker D."/>
            <person name="Gharbi K."/>
            <person name="Hall N."/>
            <person name="Watson M."/>
            <person name="Adriaenssens E.M."/>
            <person name="Foster-Nyarko E."/>
            <person name="Jarju S."/>
            <person name="Secka A."/>
            <person name="Antonio M."/>
            <person name="Oren A."/>
            <person name="Chaudhuri R."/>
            <person name="La Ragione R.M."/>
            <person name="Hildebrand F."/>
            <person name="Pallen M.J."/>
        </authorList>
    </citation>
    <scope>NUCLEOTIDE SEQUENCE [LARGE SCALE GENOMIC DNA]</scope>
    <source>
        <strain evidence="3 4">Sa1YVA5</strain>
    </source>
</reference>
<dbReference type="PROSITE" id="PS50846">
    <property type="entry name" value="HMA_2"/>
    <property type="match status" value="1"/>
</dbReference>
<dbReference type="InterPro" id="IPR017969">
    <property type="entry name" value="Heavy-metal-associated_CS"/>
</dbReference>
<dbReference type="InterPro" id="IPR036163">
    <property type="entry name" value="HMA_dom_sf"/>
</dbReference>
<evidence type="ECO:0000256" key="1">
    <source>
        <dbReference type="ARBA" id="ARBA00022723"/>
    </source>
</evidence>
<proteinExistence type="predicted"/>
<dbReference type="InterPro" id="IPR001802">
    <property type="entry name" value="MerP/CopZ"/>
</dbReference>
<keyword evidence="4" id="KW-1185">Reference proteome</keyword>
<dbReference type="SUPFAM" id="SSF55008">
    <property type="entry name" value="HMA, heavy metal-associated domain"/>
    <property type="match status" value="1"/>
</dbReference>